<sequence>MVKETKYYDLLGVTPNATDNELKKAYRKLALKYHPDKNPEGAEQFKLISQAYEVLADEKKRRIYDEGGEEALQGGGGGGDFHNPFDIFDMFFGGRRRRGEPRVKPTVHAIPVTLEQLYTGCIKKLKVTRTVVCRDCDGRGGAAGSVKKCDDCDGHGVVIRVVRMGPMVQQMQSACPSCEGQGEIIPQKDRCKKCNAKKMHAEDSILEVKIEKGMKDEDRIVFEKQGDEHPGLPAGDIIFVLDEKAHSQFKRVDDNLIMPIKIQLVESLCGFTRTIKTLDGRTLFFRVLPGEVIPHETMKVVHNEGMPMKRTPSEKGDLILQFDVEFPTSLDQANIRKISSILPGKTEVMIDDDAEVFELTELARQSSRGRYSDHGHHGGPQAVQCQQS</sequence>
<evidence type="ECO:0000259" key="7">
    <source>
        <dbReference type="PROSITE" id="PS50076"/>
    </source>
</evidence>
<feature type="region of interest" description="Disordered" evidence="6">
    <location>
        <begin position="367"/>
        <end position="388"/>
    </location>
</feature>
<dbReference type="Pfam" id="PF00684">
    <property type="entry name" value="DnaJ_CXXCXGXG"/>
    <property type="match status" value="1"/>
</dbReference>
<dbReference type="InterPro" id="IPR001623">
    <property type="entry name" value="DnaJ_domain"/>
</dbReference>
<dbReference type="CDD" id="cd10747">
    <property type="entry name" value="DnaJ_C"/>
    <property type="match status" value="1"/>
</dbReference>
<dbReference type="InterPro" id="IPR044713">
    <property type="entry name" value="DNJA1/2-like"/>
</dbReference>
<dbReference type="Proteomes" id="UP000218231">
    <property type="component" value="Unassembled WGS sequence"/>
</dbReference>
<keyword evidence="1 5" id="KW-0479">Metal-binding</keyword>
<dbReference type="PRINTS" id="PR00625">
    <property type="entry name" value="JDOMAIN"/>
</dbReference>
<keyword evidence="10" id="KW-1185">Reference proteome</keyword>
<dbReference type="InterPro" id="IPR012724">
    <property type="entry name" value="DnaJ"/>
</dbReference>
<dbReference type="GO" id="GO:0009408">
    <property type="term" value="P:response to heat"/>
    <property type="evidence" value="ECO:0007669"/>
    <property type="project" value="InterPro"/>
</dbReference>
<dbReference type="GO" id="GO:0030544">
    <property type="term" value="F:Hsp70 protein binding"/>
    <property type="evidence" value="ECO:0007669"/>
    <property type="project" value="InterPro"/>
</dbReference>
<dbReference type="InterPro" id="IPR018253">
    <property type="entry name" value="DnaJ_domain_CS"/>
</dbReference>
<name>A0A2A2JE73_9BILA</name>
<dbReference type="SUPFAM" id="SSF49493">
    <property type="entry name" value="HSP40/DnaJ peptide-binding domain"/>
    <property type="match status" value="2"/>
</dbReference>
<reference evidence="9 10" key="1">
    <citation type="journal article" date="2017" name="Curr. Biol.">
        <title>Genome architecture and evolution of a unichromosomal asexual nematode.</title>
        <authorList>
            <person name="Fradin H."/>
            <person name="Zegar C."/>
            <person name="Gutwein M."/>
            <person name="Lucas J."/>
            <person name="Kovtun M."/>
            <person name="Corcoran D."/>
            <person name="Baugh L.R."/>
            <person name="Kiontke K."/>
            <person name="Gunsalus K."/>
            <person name="Fitch D.H."/>
            <person name="Piano F."/>
        </authorList>
    </citation>
    <scope>NUCLEOTIDE SEQUENCE [LARGE SCALE GENOMIC DNA]</scope>
    <source>
        <strain evidence="9">PF1309</strain>
    </source>
</reference>
<dbReference type="GO" id="GO:0005524">
    <property type="term" value="F:ATP binding"/>
    <property type="evidence" value="ECO:0007669"/>
    <property type="project" value="InterPro"/>
</dbReference>
<proteinExistence type="inferred from homology"/>
<dbReference type="Gene3D" id="1.10.287.110">
    <property type="entry name" value="DnaJ domain"/>
    <property type="match status" value="1"/>
</dbReference>
<dbReference type="SUPFAM" id="SSF46565">
    <property type="entry name" value="Chaperone J-domain"/>
    <property type="match status" value="1"/>
</dbReference>
<evidence type="ECO:0000256" key="6">
    <source>
        <dbReference type="SAM" id="MobiDB-lite"/>
    </source>
</evidence>
<dbReference type="Pfam" id="PF01556">
    <property type="entry name" value="DnaJ_C"/>
    <property type="match status" value="1"/>
</dbReference>
<dbReference type="InterPro" id="IPR001305">
    <property type="entry name" value="HSP_DnaJ_Cys-rich_dom"/>
</dbReference>
<evidence type="ECO:0000256" key="5">
    <source>
        <dbReference type="PROSITE-ProRule" id="PRU00546"/>
    </source>
</evidence>
<evidence type="ECO:0000259" key="8">
    <source>
        <dbReference type="PROSITE" id="PS51188"/>
    </source>
</evidence>
<organism evidence="9 10">
    <name type="scientific">Diploscapter pachys</name>
    <dbReference type="NCBI Taxonomy" id="2018661"/>
    <lineage>
        <taxon>Eukaryota</taxon>
        <taxon>Metazoa</taxon>
        <taxon>Ecdysozoa</taxon>
        <taxon>Nematoda</taxon>
        <taxon>Chromadorea</taxon>
        <taxon>Rhabditida</taxon>
        <taxon>Rhabditina</taxon>
        <taxon>Rhabditomorpha</taxon>
        <taxon>Rhabditoidea</taxon>
        <taxon>Rhabditidae</taxon>
        <taxon>Diploscapter</taxon>
    </lineage>
</organism>
<dbReference type="FunFam" id="2.10.230.10:FF:000001">
    <property type="entry name" value="DnaJ subfamily A member 2"/>
    <property type="match status" value="1"/>
</dbReference>
<dbReference type="PANTHER" id="PTHR43888">
    <property type="entry name" value="DNAJ-LIKE-2, ISOFORM A-RELATED"/>
    <property type="match status" value="1"/>
</dbReference>
<protein>
    <submittedName>
        <fullName evidence="9">Uncharacterized protein</fullName>
    </submittedName>
</protein>
<dbReference type="SMART" id="SM00271">
    <property type="entry name" value="DnaJ"/>
    <property type="match status" value="1"/>
</dbReference>
<dbReference type="GO" id="GO:0008270">
    <property type="term" value="F:zinc ion binding"/>
    <property type="evidence" value="ECO:0007669"/>
    <property type="project" value="UniProtKB-KW"/>
</dbReference>
<dbReference type="Pfam" id="PF00226">
    <property type="entry name" value="DnaJ"/>
    <property type="match status" value="1"/>
</dbReference>
<dbReference type="GO" id="GO:0006457">
    <property type="term" value="P:protein folding"/>
    <property type="evidence" value="ECO:0007669"/>
    <property type="project" value="InterPro"/>
</dbReference>
<dbReference type="PROSITE" id="PS00636">
    <property type="entry name" value="DNAJ_1"/>
    <property type="match status" value="1"/>
</dbReference>
<dbReference type="InterPro" id="IPR036410">
    <property type="entry name" value="HSP_DnaJ_Cys-rich_dom_sf"/>
</dbReference>
<dbReference type="PROSITE" id="PS51188">
    <property type="entry name" value="ZF_CR"/>
    <property type="match status" value="1"/>
</dbReference>
<dbReference type="CDD" id="cd10719">
    <property type="entry name" value="DnaJ_zf"/>
    <property type="match status" value="1"/>
</dbReference>
<keyword evidence="4 5" id="KW-0862">Zinc</keyword>
<dbReference type="InterPro" id="IPR036869">
    <property type="entry name" value="J_dom_sf"/>
</dbReference>
<dbReference type="HAMAP" id="MF_01152">
    <property type="entry name" value="DnaJ"/>
    <property type="match status" value="1"/>
</dbReference>
<feature type="domain" description="J" evidence="7">
    <location>
        <begin position="6"/>
        <end position="68"/>
    </location>
</feature>
<dbReference type="OrthoDB" id="550424at2759"/>
<dbReference type="CDD" id="cd06257">
    <property type="entry name" value="DnaJ"/>
    <property type="match status" value="1"/>
</dbReference>
<feature type="zinc finger region" description="CR-type" evidence="5">
    <location>
        <begin position="120"/>
        <end position="203"/>
    </location>
</feature>
<evidence type="ECO:0000256" key="4">
    <source>
        <dbReference type="ARBA" id="ARBA00022833"/>
    </source>
</evidence>
<dbReference type="AlphaFoldDB" id="A0A2A2JE73"/>
<keyword evidence="2" id="KW-0677">Repeat</keyword>
<dbReference type="STRING" id="2018661.A0A2A2JE73"/>
<evidence type="ECO:0000256" key="1">
    <source>
        <dbReference type="ARBA" id="ARBA00022723"/>
    </source>
</evidence>
<feature type="domain" description="CR-type" evidence="8">
    <location>
        <begin position="120"/>
        <end position="203"/>
    </location>
</feature>
<dbReference type="GO" id="GO:0051082">
    <property type="term" value="F:unfolded protein binding"/>
    <property type="evidence" value="ECO:0007669"/>
    <property type="project" value="InterPro"/>
</dbReference>
<gene>
    <name evidence="9" type="ORF">WR25_18043</name>
</gene>
<evidence type="ECO:0000256" key="3">
    <source>
        <dbReference type="ARBA" id="ARBA00022771"/>
    </source>
</evidence>
<dbReference type="SUPFAM" id="SSF57938">
    <property type="entry name" value="DnaJ/Hsp40 cysteine-rich domain"/>
    <property type="match status" value="1"/>
</dbReference>
<evidence type="ECO:0000313" key="9">
    <source>
        <dbReference type="EMBL" id="PAV59965.1"/>
    </source>
</evidence>
<evidence type="ECO:0000256" key="2">
    <source>
        <dbReference type="ARBA" id="ARBA00022737"/>
    </source>
</evidence>
<dbReference type="FunFam" id="2.60.260.20:FF:000003">
    <property type="entry name" value="DnaJ subfamily A member 2"/>
    <property type="match status" value="1"/>
</dbReference>
<dbReference type="InterPro" id="IPR008971">
    <property type="entry name" value="HSP40/DnaJ_pept-bd"/>
</dbReference>
<dbReference type="Gene3D" id="2.10.230.10">
    <property type="entry name" value="Heat shock protein DnaJ, cysteine-rich domain"/>
    <property type="match status" value="1"/>
</dbReference>
<accession>A0A2A2JE73</accession>
<dbReference type="Gene3D" id="2.60.260.20">
    <property type="entry name" value="Urease metallochaperone UreE, N-terminal domain"/>
    <property type="match status" value="2"/>
</dbReference>
<comment type="caution">
    <text evidence="9">The sequence shown here is derived from an EMBL/GenBank/DDBJ whole genome shotgun (WGS) entry which is preliminary data.</text>
</comment>
<dbReference type="EMBL" id="LIAE01010490">
    <property type="protein sequence ID" value="PAV59965.1"/>
    <property type="molecule type" value="Genomic_DNA"/>
</dbReference>
<keyword evidence="3 5" id="KW-0863">Zinc-finger</keyword>
<evidence type="ECO:0000313" key="10">
    <source>
        <dbReference type="Proteomes" id="UP000218231"/>
    </source>
</evidence>
<dbReference type="PROSITE" id="PS50076">
    <property type="entry name" value="DNAJ_2"/>
    <property type="match status" value="1"/>
</dbReference>
<dbReference type="InterPro" id="IPR002939">
    <property type="entry name" value="DnaJ_C"/>
</dbReference>
<dbReference type="FunFam" id="1.10.287.110:FF:000014">
    <property type="entry name" value="dnaJ homolog subfamily A member 1"/>
    <property type="match status" value="1"/>
</dbReference>